<dbReference type="InterPro" id="IPR057247">
    <property type="entry name" value="CARBOXYPEPT_ZN_2"/>
</dbReference>
<evidence type="ECO:0000313" key="12">
    <source>
        <dbReference type="EMBL" id="MPC26472.1"/>
    </source>
</evidence>
<evidence type="ECO:0000256" key="5">
    <source>
        <dbReference type="ARBA" id="ARBA00022723"/>
    </source>
</evidence>
<evidence type="ECO:0000256" key="4">
    <source>
        <dbReference type="ARBA" id="ARBA00022670"/>
    </source>
</evidence>
<dbReference type="SUPFAM" id="SSF53187">
    <property type="entry name" value="Zn-dependent exopeptidases"/>
    <property type="match status" value="1"/>
</dbReference>
<dbReference type="GO" id="GO:0016485">
    <property type="term" value="P:protein processing"/>
    <property type="evidence" value="ECO:0007669"/>
    <property type="project" value="TreeGrafter"/>
</dbReference>
<dbReference type="InterPro" id="IPR057246">
    <property type="entry name" value="CARBOXYPEPT_ZN_1"/>
</dbReference>
<accession>A0A5B7DXP8</accession>
<evidence type="ECO:0000313" key="13">
    <source>
        <dbReference type="Proteomes" id="UP000324222"/>
    </source>
</evidence>
<sequence>MAAKVAFWLALISLLNLGKGLSTSRKRPLVGAVDLSKVDLSHHYHYEEVEALSKALASQHPELVQHYSVGKSVQGRDLLVIKISENVAQRGECEPMVKYVANMHGDETVGRALVVALAQYLVLAYQRGDPRVVKLLNTTEVHLMPSMNPDGFEKALEGVCDPYGRSGRENAHNVDLNRNFPSQWKKLTEEYLYSNREPETLAVMGWILHNPFVLSGNLHGGSVVASYPFDDTPVHQDCCLESKTPDEKLFHHLASVYASNHLTMFRGNLCPGDNFQGGVTNGAFWYDVEGGMQDFNYIFGSCSEVTFELSCCKYPAASELPQEWANNKESLLAFMEQVHMGVKGTVEDADTGERLKGIYVSVEEIHYNVTTSEQGEYWRLLLPGEYTLLATGYGYEAARQKVVVVNGTVSRVDLKMKREAAGELELFFFQSND</sequence>
<evidence type="ECO:0000256" key="7">
    <source>
        <dbReference type="ARBA" id="ARBA00022833"/>
    </source>
</evidence>
<dbReference type="InterPro" id="IPR050753">
    <property type="entry name" value="Peptidase_M14_domain"/>
</dbReference>
<dbReference type="PROSITE" id="PS00132">
    <property type="entry name" value="CARBOXYPEPT_ZN_1"/>
    <property type="match status" value="1"/>
</dbReference>
<keyword evidence="4" id="KW-0645">Protease</keyword>
<evidence type="ECO:0000259" key="11">
    <source>
        <dbReference type="PROSITE" id="PS52035"/>
    </source>
</evidence>
<evidence type="ECO:0000256" key="9">
    <source>
        <dbReference type="PROSITE-ProRule" id="PRU01379"/>
    </source>
</evidence>
<feature type="domain" description="Peptidase M14" evidence="11">
    <location>
        <begin position="42"/>
        <end position="338"/>
    </location>
</feature>
<dbReference type="CDD" id="cd03868">
    <property type="entry name" value="M14_CPD_I"/>
    <property type="match status" value="1"/>
</dbReference>
<evidence type="ECO:0000256" key="1">
    <source>
        <dbReference type="ARBA" id="ARBA00001947"/>
    </source>
</evidence>
<dbReference type="EMBL" id="VSRR010001602">
    <property type="protein sequence ID" value="MPC26472.1"/>
    <property type="molecule type" value="Genomic_DNA"/>
</dbReference>
<keyword evidence="8" id="KW-0325">Glycoprotein</keyword>
<feature type="signal peptide" evidence="10">
    <location>
        <begin position="1"/>
        <end position="20"/>
    </location>
</feature>
<comment type="cofactor">
    <cofactor evidence="1">
        <name>Zn(2+)</name>
        <dbReference type="ChEBI" id="CHEBI:29105"/>
    </cofactor>
</comment>
<keyword evidence="3 12" id="KW-0121">Carboxypeptidase</keyword>
<dbReference type="PRINTS" id="PR00765">
    <property type="entry name" value="CRBOXYPTASEA"/>
</dbReference>
<dbReference type="OrthoDB" id="10249045at2759"/>
<dbReference type="PROSITE" id="PS00133">
    <property type="entry name" value="CARBOXYPEPT_ZN_2"/>
    <property type="match status" value="1"/>
</dbReference>
<dbReference type="GO" id="GO:0006518">
    <property type="term" value="P:peptide metabolic process"/>
    <property type="evidence" value="ECO:0007669"/>
    <property type="project" value="TreeGrafter"/>
</dbReference>
<name>A0A5B7DXP8_PORTR</name>
<dbReference type="InterPro" id="IPR008969">
    <property type="entry name" value="CarboxyPept-like_regulatory"/>
</dbReference>
<dbReference type="Pfam" id="PF13620">
    <property type="entry name" value="CarboxypepD_reg"/>
    <property type="match status" value="1"/>
</dbReference>
<organism evidence="12 13">
    <name type="scientific">Portunus trituberculatus</name>
    <name type="common">Swimming crab</name>
    <name type="synonym">Neptunus trituberculatus</name>
    <dbReference type="NCBI Taxonomy" id="210409"/>
    <lineage>
        <taxon>Eukaryota</taxon>
        <taxon>Metazoa</taxon>
        <taxon>Ecdysozoa</taxon>
        <taxon>Arthropoda</taxon>
        <taxon>Crustacea</taxon>
        <taxon>Multicrustacea</taxon>
        <taxon>Malacostraca</taxon>
        <taxon>Eumalacostraca</taxon>
        <taxon>Eucarida</taxon>
        <taxon>Decapoda</taxon>
        <taxon>Pleocyemata</taxon>
        <taxon>Brachyura</taxon>
        <taxon>Eubrachyura</taxon>
        <taxon>Portunoidea</taxon>
        <taxon>Portunidae</taxon>
        <taxon>Portuninae</taxon>
        <taxon>Portunus</taxon>
    </lineage>
</organism>
<gene>
    <name evidence="12" type="primary">CPD</name>
    <name evidence="12" type="ORF">E2C01_019612</name>
</gene>
<dbReference type="Proteomes" id="UP000324222">
    <property type="component" value="Unassembled WGS sequence"/>
</dbReference>
<protein>
    <submittedName>
        <fullName evidence="12">Carboxypeptidase D</fullName>
    </submittedName>
</protein>
<keyword evidence="7" id="KW-0862">Zinc</keyword>
<evidence type="ECO:0000256" key="3">
    <source>
        <dbReference type="ARBA" id="ARBA00022645"/>
    </source>
</evidence>
<comment type="caution">
    <text evidence="12">The sequence shown here is derived from an EMBL/GenBank/DDBJ whole genome shotgun (WGS) entry which is preliminary data.</text>
</comment>
<keyword evidence="6" id="KW-0378">Hydrolase</keyword>
<dbReference type="PANTHER" id="PTHR11532:SF73">
    <property type="entry name" value="CARBOXYPEPTIDASE D"/>
    <property type="match status" value="1"/>
</dbReference>
<dbReference type="PROSITE" id="PS52035">
    <property type="entry name" value="PEPTIDASE_M14"/>
    <property type="match status" value="1"/>
</dbReference>
<reference evidence="12 13" key="1">
    <citation type="submission" date="2019-05" db="EMBL/GenBank/DDBJ databases">
        <title>Another draft genome of Portunus trituberculatus and its Hox gene families provides insights of decapod evolution.</title>
        <authorList>
            <person name="Jeong J.-H."/>
            <person name="Song I."/>
            <person name="Kim S."/>
            <person name="Choi T."/>
            <person name="Kim D."/>
            <person name="Ryu S."/>
            <person name="Kim W."/>
        </authorList>
    </citation>
    <scope>NUCLEOTIDE SEQUENCE [LARGE SCALE GENOMIC DNA]</scope>
    <source>
        <tissue evidence="12">Muscle</tissue>
    </source>
</reference>
<feature type="chain" id="PRO_5022725251" evidence="10">
    <location>
        <begin position="21"/>
        <end position="433"/>
    </location>
</feature>
<keyword evidence="13" id="KW-1185">Reference proteome</keyword>
<dbReference type="GO" id="GO:0004181">
    <property type="term" value="F:metallocarboxypeptidase activity"/>
    <property type="evidence" value="ECO:0007669"/>
    <property type="project" value="InterPro"/>
</dbReference>
<dbReference type="Gene3D" id="3.40.630.10">
    <property type="entry name" value="Zn peptidases"/>
    <property type="match status" value="1"/>
</dbReference>
<evidence type="ECO:0000256" key="2">
    <source>
        <dbReference type="ARBA" id="ARBA00005988"/>
    </source>
</evidence>
<proteinExistence type="inferred from homology"/>
<dbReference type="CDD" id="cd11308">
    <property type="entry name" value="Peptidase_M14NE-CP-C_like"/>
    <property type="match status" value="1"/>
</dbReference>
<evidence type="ECO:0000256" key="10">
    <source>
        <dbReference type="SAM" id="SignalP"/>
    </source>
</evidence>
<dbReference type="Pfam" id="PF00246">
    <property type="entry name" value="Peptidase_M14"/>
    <property type="match status" value="1"/>
</dbReference>
<dbReference type="GO" id="GO:0008270">
    <property type="term" value="F:zinc ion binding"/>
    <property type="evidence" value="ECO:0007669"/>
    <property type="project" value="InterPro"/>
</dbReference>
<feature type="active site" description="Proton donor/acceptor" evidence="9">
    <location>
        <position position="308"/>
    </location>
</feature>
<dbReference type="Gene3D" id="2.60.40.1120">
    <property type="entry name" value="Carboxypeptidase-like, regulatory domain"/>
    <property type="match status" value="1"/>
</dbReference>
<dbReference type="PANTHER" id="PTHR11532">
    <property type="entry name" value="PROTEASE M14 CARBOXYPEPTIDASE"/>
    <property type="match status" value="1"/>
</dbReference>
<evidence type="ECO:0000256" key="6">
    <source>
        <dbReference type="ARBA" id="ARBA00022801"/>
    </source>
</evidence>
<comment type="similarity">
    <text evidence="2 9">Belongs to the peptidase M14 family.</text>
</comment>
<keyword evidence="10" id="KW-0732">Signal</keyword>
<dbReference type="SUPFAM" id="SSF49464">
    <property type="entry name" value="Carboxypeptidase regulatory domain-like"/>
    <property type="match status" value="1"/>
</dbReference>
<evidence type="ECO:0000256" key="8">
    <source>
        <dbReference type="ARBA" id="ARBA00023180"/>
    </source>
</evidence>
<dbReference type="SMART" id="SM00631">
    <property type="entry name" value="Zn_pept"/>
    <property type="match status" value="1"/>
</dbReference>
<dbReference type="GO" id="GO:0005615">
    <property type="term" value="C:extracellular space"/>
    <property type="evidence" value="ECO:0007669"/>
    <property type="project" value="TreeGrafter"/>
</dbReference>
<dbReference type="InterPro" id="IPR000834">
    <property type="entry name" value="Peptidase_M14"/>
</dbReference>
<keyword evidence="5" id="KW-0479">Metal-binding</keyword>
<dbReference type="FunFam" id="3.40.630.10:FF:000020">
    <property type="entry name" value="Carboxypeptidase D"/>
    <property type="match status" value="1"/>
</dbReference>
<dbReference type="AlphaFoldDB" id="A0A5B7DXP8"/>